<organism evidence="22 23">
    <name type="scientific">Stachybotrys elegans</name>
    <dbReference type="NCBI Taxonomy" id="80388"/>
    <lineage>
        <taxon>Eukaryota</taxon>
        <taxon>Fungi</taxon>
        <taxon>Dikarya</taxon>
        <taxon>Ascomycota</taxon>
        <taxon>Pezizomycotina</taxon>
        <taxon>Sordariomycetes</taxon>
        <taxon>Hypocreomycetidae</taxon>
        <taxon>Hypocreales</taxon>
        <taxon>Stachybotryaceae</taxon>
        <taxon>Stachybotrys</taxon>
    </lineage>
</organism>
<dbReference type="AlphaFoldDB" id="A0A8K0SVN9"/>
<comment type="catalytic activity">
    <reaction evidence="15">
        <text>a 5'-end adenosine-5'-diphospho-5'-ribonucleoside-2'-deoxyribonucleotide-DNA + H2O = a 5'-end 5'-phospho-ribonucleoside-2'-deoxyribonucleotide-DNA + AMP + 2 H(+)</text>
        <dbReference type="Rhea" id="RHEA:52132"/>
        <dbReference type="Rhea" id="RHEA-COMP:13182"/>
        <dbReference type="Rhea" id="RHEA-COMP:13183"/>
        <dbReference type="ChEBI" id="CHEBI:15377"/>
        <dbReference type="ChEBI" id="CHEBI:15378"/>
        <dbReference type="ChEBI" id="CHEBI:136414"/>
        <dbReference type="ChEBI" id="CHEBI:136415"/>
        <dbReference type="ChEBI" id="CHEBI:456215"/>
        <dbReference type="EC" id="3.6.1.71"/>
    </reaction>
</comment>
<evidence type="ECO:0000256" key="5">
    <source>
        <dbReference type="ARBA" id="ARBA00022490"/>
    </source>
</evidence>
<feature type="domain" description="HIT" evidence="20">
    <location>
        <begin position="73"/>
        <end position="201"/>
    </location>
</feature>
<dbReference type="GO" id="GO:0046872">
    <property type="term" value="F:metal ion binding"/>
    <property type="evidence" value="ECO:0007669"/>
    <property type="project" value="UniProtKB-KW"/>
</dbReference>
<evidence type="ECO:0000256" key="2">
    <source>
        <dbReference type="ARBA" id="ARBA00004496"/>
    </source>
</evidence>
<dbReference type="InterPro" id="IPR032566">
    <property type="entry name" value="Znf-C2HE"/>
</dbReference>
<comment type="caution">
    <text evidence="22">The sequence shown here is derived from an EMBL/GenBank/DDBJ whole genome shotgun (WGS) entry which is preliminary data.</text>
</comment>
<evidence type="ECO:0000256" key="17">
    <source>
        <dbReference type="ARBA" id="ARBA00068941"/>
    </source>
</evidence>
<evidence type="ECO:0000313" key="23">
    <source>
        <dbReference type="Proteomes" id="UP000813444"/>
    </source>
</evidence>
<comment type="catalytic activity">
    <reaction evidence="13">
        <text>a 3'-end 2'-deoxyribonucleotide-3'-diphospho-5'-guanosine-DNA + H2O = a 3'-end 2'-deoxyribonucleotide 3'-phosphate-DNA + GMP + 2 H(+)</text>
        <dbReference type="Rhea" id="RHEA:52140"/>
        <dbReference type="Rhea" id="RHEA-COMP:13186"/>
        <dbReference type="Rhea" id="RHEA-COMP:13187"/>
        <dbReference type="ChEBI" id="CHEBI:15377"/>
        <dbReference type="ChEBI" id="CHEBI:15378"/>
        <dbReference type="ChEBI" id="CHEBI:58115"/>
        <dbReference type="ChEBI" id="CHEBI:136419"/>
        <dbReference type="ChEBI" id="CHEBI:136420"/>
        <dbReference type="EC" id="3.6.1.72"/>
    </reaction>
</comment>
<sequence>MAHESDLEAEEALTKDEIEGDAPPTKNAFAELMAPKPKAQPKPSPSRASKGFSFGGRMGLGEYLDDPQTFPSSIVLYHTEDFVAIRDKFPKATIHTLLLPRSPAVSLRHPFDALEDAAFLAKVQAETRKLRALVAGELRRTLGQHSAADRPYQDVLSGRAEPTGPDGELPAGRDWEAEVISGVHAVPSMSHVHVHVLSRDMHSPAMRHAKHYNSFTTPFLVDVGEFPLAPDDPRRDTKRHPYLKSDLTCWRCGANFGNQFKKLKEHLEVEFKAWKKE</sequence>
<dbReference type="EC" id="3.6.1.72" evidence="3"/>
<comment type="catalytic activity">
    <reaction evidence="14">
        <text>a 5'-end adenosine-5'-diphospho-5'-2'-deoxyribonucleoside-DNA + H2O = a 5'-end 5'-phospho-2'-deoxyribonucleoside-DNA + AMP + 2 H(+)</text>
        <dbReference type="Rhea" id="RHEA:52128"/>
        <dbReference type="Rhea" id="RHEA-COMP:13180"/>
        <dbReference type="Rhea" id="RHEA-COMP:13181"/>
        <dbReference type="ChEBI" id="CHEBI:15377"/>
        <dbReference type="ChEBI" id="CHEBI:15378"/>
        <dbReference type="ChEBI" id="CHEBI:136412"/>
        <dbReference type="ChEBI" id="CHEBI:136413"/>
        <dbReference type="ChEBI" id="CHEBI:456215"/>
        <dbReference type="EC" id="3.6.1.71"/>
    </reaction>
</comment>
<evidence type="ECO:0000256" key="13">
    <source>
        <dbReference type="ARBA" id="ARBA00024601"/>
    </source>
</evidence>
<keyword evidence="5" id="KW-0963">Cytoplasm</keyword>
<dbReference type="Proteomes" id="UP000813444">
    <property type="component" value="Unassembled WGS sequence"/>
</dbReference>
<reference evidence="22" key="1">
    <citation type="journal article" date="2021" name="Nat. Commun.">
        <title>Genetic determinants of endophytism in the Arabidopsis root mycobiome.</title>
        <authorList>
            <person name="Mesny F."/>
            <person name="Miyauchi S."/>
            <person name="Thiergart T."/>
            <person name="Pickel B."/>
            <person name="Atanasova L."/>
            <person name="Karlsson M."/>
            <person name="Huettel B."/>
            <person name="Barry K.W."/>
            <person name="Haridas S."/>
            <person name="Chen C."/>
            <person name="Bauer D."/>
            <person name="Andreopoulos W."/>
            <person name="Pangilinan J."/>
            <person name="LaButti K."/>
            <person name="Riley R."/>
            <person name="Lipzen A."/>
            <person name="Clum A."/>
            <person name="Drula E."/>
            <person name="Henrissat B."/>
            <person name="Kohler A."/>
            <person name="Grigoriev I.V."/>
            <person name="Martin F.M."/>
            <person name="Hacquard S."/>
        </authorList>
    </citation>
    <scope>NUCLEOTIDE SEQUENCE</scope>
    <source>
        <strain evidence="22">MPI-CAGE-CH-0235</strain>
    </source>
</reference>
<dbReference type="GO" id="GO:0005634">
    <property type="term" value="C:nucleus"/>
    <property type="evidence" value="ECO:0007669"/>
    <property type="project" value="UniProtKB-SubCell"/>
</dbReference>
<evidence type="ECO:0000256" key="19">
    <source>
        <dbReference type="SAM" id="MobiDB-lite"/>
    </source>
</evidence>
<dbReference type="GO" id="GO:0005737">
    <property type="term" value="C:cytoplasm"/>
    <property type="evidence" value="ECO:0007669"/>
    <property type="project" value="UniProtKB-SubCell"/>
</dbReference>
<evidence type="ECO:0000259" key="21">
    <source>
        <dbReference type="Pfam" id="PF16278"/>
    </source>
</evidence>
<keyword evidence="9" id="KW-0862">Zinc</keyword>
<keyword evidence="6" id="KW-0479">Metal-binding</keyword>
<proteinExistence type="predicted"/>
<dbReference type="GO" id="GO:0030983">
    <property type="term" value="F:mismatched DNA binding"/>
    <property type="evidence" value="ECO:0007669"/>
    <property type="project" value="TreeGrafter"/>
</dbReference>
<evidence type="ECO:0000256" key="4">
    <source>
        <dbReference type="ARBA" id="ARBA00012496"/>
    </source>
</evidence>
<keyword evidence="7" id="KW-0227">DNA damage</keyword>
<dbReference type="GO" id="GO:0000012">
    <property type="term" value="P:single strand break repair"/>
    <property type="evidence" value="ECO:0007669"/>
    <property type="project" value="TreeGrafter"/>
</dbReference>
<feature type="region of interest" description="Disordered" evidence="19">
    <location>
        <begin position="143"/>
        <end position="171"/>
    </location>
</feature>
<protein>
    <recommendedName>
        <fullName evidence="17">Aprataxin-like protein</fullName>
        <ecNumber evidence="4">3.6.1.71</ecNumber>
        <ecNumber evidence="3">3.6.1.72</ecNumber>
    </recommendedName>
    <alternativeName>
        <fullName evidence="18">Hit family protein 3</fullName>
    </alternativeName>
</protein>
<evidence type="ECO:0000256" key="7">
    <source>
        <dbReference type="ARBA" id="ARBA00022763"/>
    </source>
</evidence>
<comment type="function">
    <text evidence="16">DNA-binding protein involved in single-strand DNA break repair, double-strand DNA break repair and base excision repair. Resolves abortive DNA ligation intermediates formed either at base excision sites, or when DNA ligases attempt to repair non-ligatable breaks induced by reactive oxygen species. Catalyzes the release of adenylate groups covalently linked to 5'-phosphate termini, resulting in the production of 5'-phosphate termini that can be efficiently rejoined. Likewise, catalyzes the release of 3'-linked guanosine (DNAppG) and inosine (DNAppI) from DNA, but has higher specific activity with 5'-linked adenosine (AppDNA).</text>
</comment>
<name>A0A8K0SVN9_9HYPO</name>
<dbReference type="GO" id="GO:0033699">
    <property type="term" value="F:DNA 5'-adenosine monophosphate hydrolase activity"/>
    <property type="evidence" value="ECO:0007669"/>
    <property type="project" value="UniProtKB-EC"/>
</dbReference>
<dbReference type="GO" id="GO:0003725">
    <property type="term" value="F:double-stranded RNA binding"/>
    <property type="evidence" value="ECO:0007669"/>
    <property type="project" value="TreeGrafter"/>
</dbReference>
<evidence type="ECO:0000256" key="3">
    <source>
        <dbReference type="ARBA" id="ARBA00012495"/>
    </source>
</evidence>
<keyword evidence="11" id="KW-0234">DNA repair</keyword>
<feature type="compositionally biased region" description="Basic and acidic residues" evidence="19">
    <location>
        <begin position="1"/>
        <end position="17"/>
    </location>
</feature>
<keyword evidence="10" id="KW-0238">DNA-binding</keyword>
<evidence type="ECO:0000256" key="14">
    <source>
        <dbReference type="ARBA" id="ARBA00044639"/>
    </source>
</evidence>
<evidence type="ECO:0000256" key="11">
    <source>
        <dbReference type="ARBA" id="ARBA00023204"/>
    </source>
</evidence>
<accession>A0A8K0SVN9</accession>
<dbReference type="Gene3D" id="3.30.428.10">
    <property type="entry name" value="HIT-like"/>
    <property type="match status" value="1"/>
</dbReference>
<evidence type="ECO:0000256" key="1">
    <source>
        <dbReference type="ARBA" id="ARBA00004123"/>
    </source>
</evidence>
<evidence type="ECO:0000259" key="20">
    <source>
        <dbReference type="Pfam" id="PF01230"/>
    </source>
</evidence>
<dbReference type="EC" id="3.6.1.71" evidence="4"/>
<feature type="region of interest" description="Disordered" evidence="19">
    <location>
        <begin position="1"/>
        <end position="51"/>
    </location>
</feature>
<comment type="subcellular location">
    <subcellularLocation>
        <location evidence="2">Cytoplasm</location>
    </subcellularLocation>
    <subcellularLocation>
        <location evidence="1">Nucleus</location>
    </subcellularLocation>
</comment>
<gene>
    <name evidence="22" type="ORF">B0I35DRAFT_512245</name>
</gene>
<evidence type="ECO:0000256" key="18">
    <source>
        <dbReference type="ARBA" id="ARBA00076243"/>
    </source>
</evidence>
<dbReference type="Pfam" id="PF16278">
    <property type="entry name" value="zf-C2HE"/>
    <property type="match status" value="1"/>
</dbReference>
<dbReference type="GO" id="GO:0003697">
    <property type="term" value="F:single-stranded DNA binding"/>
    <property type="evidence" value="ECO:0007669"/>
    <property type="project" value="TreeGrafter"/>
</dbReference>
<feature type="domain" description="Aprataxin C2HE/C2H2/C2HC zinc finger" evidence="21">
    <location>
        <begin position="216"/>
        <end position="272"/>
    </location>
</feature>
<dbReference type="PANTHER" id="PTHR12486">
    <property type="entry name" value="APRATAXIN-RELATED"/>
    <property type="match status" value="1"/>
</dbReference>
<dbReference type="EMBL" id="JAGPNK010000007">
    <property type="protein sequence ID" value="KAH7318663.1"/>
    <property type="molecule type" value="Genomic_DNA"/>
</dbReference>
<keyword evidence="23" id="KW-1185">Reference proteome</keyword>
<evidence type="ECO:0000256" key="12">
    <source>
        <dbReference type="ARBA" id="ARBA00023242"/>
    </source>
</evidence>
<dbReference type="Pfam" id="PF01230">
    <property type="entry name" value="HIT"/>
    <property type="match status" value="1"/>
</dbReference>
<dbReference type="GO" id="GO:1990165">
    <property type="term" value="F:single-strand break-containing DNA binding"/>
    <property type="evidence" value="ECO:0007669"/>
    <property type="project" value="TreeGrafter"/>
</dbReference>
<keyword evidence="12" id="KW-0539">Nucleus</keyword>
<evidence type="ECO:0000256" key="6">
    <source>
        <dbReference type="ARBA" id="ARBA00022723"/>
    </source>
</evidence>
<evidence type="ECO:0000256" key="16">
    <source>
        <dbReference type="ARBA" id="ARBA00059438"/>
    </source>
</evidence>
<dbReference type="SUPFAM" id="SSF54197">
    <property type="entry name" value="HIT-like"/>
    <property type="match status" value="1"/>
</dbReference>
<evidence type="ECO:0000256" key="10">
    <source>
        <dbReference type="ARBA" id="ARBA00023125"/>
    </source>
</evidence>
<dbReference type="InterPro" id="IPR036265">
    <property type="entry name" value="HIT-like_sf"/>
</dbReference>
<dbReference type="InterPro" id="IPR011146">
    <property type="entry name" value="HIT-like"/>
</dbReference>
<dbReference type="OrthoDB" id="3512845at2759"/>
<evidence type="ECO:0000256" key="15">
    <source>
        <dbReference type="ARBA" id="ARBA00044713"/>
    </source>
</evidence>
<evidence type="ECO:0000313" key="22">
    <source>
        <dbReference type="EMBL" id="KAH7318663.1"/>
    </source>
</evidence>
<dbReference type="FunFam" id="3.30.428.10:FF:000017">
    <property type="entry name" value="Aprataxin-like protein"/>
    <property type="match status" value="1"/>
</dbReference>
<keyword evidence="8" id="KW-0378">Hydrolase</keyword>
<dbReference type="GO" id="GO:0120108">
    <property type="term" value="F:DNA-3'-diphospho-5'-guanosine diphosphatase activity"/>
    <property type="evidence" value="ECO:0007669"/>
    <property type="project" value="UniProtKB-EC"/>
</dbReference>
<evidence type="ECO:0000256" key="8">
    <source>
        <dbReference type="ARBA" id="ARBA00022801"/>
    </source>
</evidence>
<dbReference type="PANTHER" id="PTHR12486:SF4">
    <property type="entry name" value="APRATAXIN"/>
    <property type="match status" value="1"/>
</dbReference>
<evidence type="ECO:0000256" key="9">
    <source>
        <dbReference type="ARBA" id="ARBA00022833"/>
    </source>
</evidence>